<dbReference type="InterPro" id="IPR027417">
    <property type="entry name" value="P-loop_NTPase"/>
</dbReference>
<name>A0ABY9YUA3_9GAMM</name>
<sequence>MYFQILKLVLWPKNGGAIREVVFEPGMVNVITGSSKTGKSAVIPIIDYCLASRSCTVPVGVIRDKCSWFGVVVETVEGQKLFARREPGDQVQTNEMFVVESEEIALPSAIDGGNTNAGVVRGLLDRLAGLTQLDFEPETEYGYKQRPSFRDLTSLVFQPQNIVANPNVLFYKADSNEHREKLRTVLPYVLNAVTAQVIALRHESDRLSRRIKRLESELREMNSISARRMSEGRRWVNQGRELGLSTRRGQLNDWPEILAELQQITLVNHVGRSASVDGIEATLSVLSELRSREQELAAMASGHRQRLMELKRLREGSDEYAGALRIQRDRISLSSWMSDEIKRRNEAALLFSSETASSLDKLSSALKEVEGKLQAYPLATTSLDAEYHRQRVRTEEVLAEISIVRQEIRYHEAYSEAARQEISYTSAIDRFLGGLQQLLDQYELSDASSEHEMELSELRDKLSTIDRRINEAAIQRRLDSTLDEIQQITGSIIPALNAEWGESPVRLDPKELTVRVSRQGRKDYLWEIGSGANWLAYHVAVTLALHTYFLSHPPSPVPGLIVYDQPSQVYFPAVVIDKKTGEKDRKLVEQEDVQAVRSIFAEIGNRVVSAKGALQIIILDHANQDVWGELEGIFLVEEWRGKKLVPLEW</sequence>
<dbReference type="InterPro" id="IPR022205">
    <property type="entry name" value="DUF3732"/>
</dbReference>
<dbReference type="RefSeq" id="WP_311193582.1">
    <property type="nucleotide sequence ID" value="NZ_CP115541.1"/>
</dbReference>
<evidence type="ECO:0000313" key="3">
    <source>
        <dbReference type="Proteomes" id="UP001302072"/>
    </source>
</evidence>
<organism evidence="2 3">
    <name type="scientific">Stenotrophomonas oahuensis</name>
    <dbReference type="NCBI Taxonomy" id="3003271"/>
    <lineage>
        <taxon>Bacteria</taxon>
        <taxon>Pseudomonadati</taxon>
        <taxon>Pseudomonadota</taxon>
        <taxon>Gammaproteobacteria</taxon>
        <taxon>Lysobacterales</taxon>
        <taxon>Lysobacteraceae</taxon>
        <taxon>Stenotrophomonas</taxon>
    </lineage>
</organism>
<evidence type="ECO:0000256" key="1">
    <source>
        <dbReference type="SAM" id="Coils"/>
    </source>
</evidence>
<accession>A0ABY9YUA3</accession>
<dbReference type="Pfam" id="PF12532">
    <property type="entry name" value="DUF3732"/>
    <property type="match status" value="1"/>
</dbReference>
<dbReference type="SUPFAM" id="SSF52540">
    <property type="entry name" value="P-loop containing nucleoside triphosphate hydrolases"/>
    <property type="match status" value="1"/>
</dbReference>
<dbReference type="Proteomes" id="UP001302072">
    <property type="component" value="Chromosome"/>
</dbReference>
<feature type="coiled-coil region" evidence="1">
    <location>
        <begin position="197"/>
        <end position="224"/>
    </location>
</feature>
<dbReference type="Gene3D" id="3.40.50.300">
    <property type="entry name" value="P-loop containing nucleotide triphosphate hydrolases"/>
    <property type="match status" value="1"/>
</dbReference>
<keyword evidence="3" id="KW-1185">Reference proteome</keyword>
<protein>
    <submittedName>
        <fullName evidence="2">DUF3732 domain-containing protein</fullName>
    </submittedName>
</protein>
<dbReference type="EMBL" id="CP115541">
    <property type="protein sequence ID" value="WNH54492.1"/>
    <property type="molecule type" value="Genomic_DNA"/>
</dbReference>
<proteinExistence type="predicted"/>
<keyword evidence="1" id="KW-0175">Coiled coil</keyword>
<reference evidence="2 3" key="1">
    <citation type="submission" date="2022-12" db="EMBL/GenBank/DDBJ databases">
        <title>Two new species, Stenotrophomonas aracearum and Stenotrophomonas oahuensis, isolated from Anthurium (Araceae family) in Hawaii.</title>
        <authorList>
            <person name="Chunag S.C."/>
            <person name="Dobhal S."/>
            <person name="Alvarez A."/>
            <person name="Arif M."/>
        </authorList>
    </citation>
    <scope>NUCLEOTIDE SEQUENCE [LARGE SCALE GENOMIC DNA]</scope>
    <source>
        <strain evidence="2 3">A5586</strain>
    </source>
</reference>
<evidence type="ECO:0000313" key="2">
    <source>
        <dbReference type="EMBL" id="WNH54492.1"/>
    </source>
</evidence>
<gene>
    <name evidence="2" type="ORF">PDM29_09520</name>
</gene>